<protein>
    <submittedName>
        <fullName evidence="1">Uncharacterized protein</fullName>
    </submittedName>
</protein>
<dbReference type="AlphaFoldDB" id="A0AAW9SH93"/>
<keyword evidence="2" id="KW-1185">Reference proteome</keyword>
<dbReference type="RefSeq" id="WP_346824777.1">
    <property type="nucleotide sequence ID" value="NZ_JBDKWZ010000037.1"/>
</dbReference>
<proteinExistence type="predicted"/>
<name>A0AAW9SH93_9BACT</name>
<evidence type="ECO:0000313" key="2">
    <source>
        <dbReference type="Proteomes" id="UP001403385"/>
    </source>
</evidence>
<accession>A0AAW9SH93</accession>
<evidence type="ECO:0000313" key="1">
    <source>
        <dbReference type="EMBL" id="MEN7552000.1"/>
    </source>
</evidence>
<dbReference type="Proteomes" id="UP001403385">
    <property type="component" value="Unassembled WGS sequence"/>
</dbReference>
<comment type="caution">
    <text evidence="1">The sequence shown here is derived from an EMBL/GenBank/DDBJ whole genome shotgun (WGS) entry which is preliminary data.</text>
</comment>
<sequence>MLALMEVVYVLCVCEGIWYMNEIRHQKASGYGYEPAFRKGYGTLVPRVHEMVLFLEYLSQYLEKVKSVQNPKLHSMSSRMYYSN</sequence>
<dbReference type="EMBL" id="JBDKWZ010000037">
    <property type="protein sequence ID" value="MEN7552000.1"/>
    <property type="molecule type" value="Genomic_DNA"/>
</dbReference>
<reference evidence="1 2" key="1">
    <citation type="submission" date="2024-04" db="EMBL/GenBank/DDBJ databases">
        <title>Novel genus in family Flammeovirgaceae.</title>
        <authorList>
            <person name="Nguyen T.H."/>
            <person name="Vuong T.Q."/>
            <person name="Le H."/>
            <person name="Kim S.-G."/>
        </authorList>
    </citation>
    <scope>NUCLEOTIDE SEQUENCE [LARGE SCALE GENOMIC DNA]</scope>
    <source>
        <strain evidence="1 2">JCM 23209</strain>
    </source>
</reference>
<organism evidence="1 2">
    <name type="scientific">Rapidithrix thailandica</name>
    <dbReference type="NCBI Taxonomy" id="413964"/>
    <lineage>
        <taxon>Bacteria</taxon>
        <taxon>Pseudomonadati</taxon>
        <taxon>Bacteroidota</taxon>
        <taxon>Cytophagia</taxon>
        <taxon>Cytophagales</taxon>
        <taxon>Flammeovirgaceae</taxon>
        <taxon>Rapidithrix</taxon>
    </lineage>
</organism>
<gene>
    <name evidence="1" type="ORF">AAG747_29060</name>
</gene>